<protein>
    <submittedName>
        <fullName evidence="2">Uncharacterized protein</fullName>
    </submittedName>
</protein>
<evidence type="ECO:0000313" key="2">
    <source>
        <dbReference type="EnsemblPlants" id="LPERR03G14260.1"/>
    </source>
</evidence>
<proteinExistence type="predicted"/>
<dbReference type="Gramene" id="LPERR03G14260.1">
    <property type="protein sequence ID" value="LPERR03G14260.1"/>
    <property type="gene ID" value="LPERR03G14260"/>
</dbReference>
<dbReference type="Proteomes" id="UP000032180">
    <property type="component" value="Chromosome 3"/>
</dbReference>
<evidence type="ECO:0000256" key="1">
    <source>
        <dbReference type="SAM" id="MobiDB-lite"/>
    </source>
</evidence>
<dbReference type="HOGENOM" id="CLU_2267636_0_0_1"/>
<reference evidence="3" key="2">
    <citation type="submission" date="2013-12" db="EMBL/GenBank/DDBJ databases">
        <authorList>
            <person name="Yu Y."/>
            <person name="Lee S."/>
            <person name="de Baynast K."/>
            <person name="Wissotski M."/>
            <person name="Liu L."/>
            <person name="Talag J."/>
            <person name="Goicoechea J."/>
            <person name="Angelova A."/>
            <person name="Jetty R."/>
            <person name="Kudrna D."/>
            <person name="Golser W."/>
            <person name="Rivera L."/>
            <person name="Zhang J."/>
            <person name="Wing R."/>
        </authorList>
    </citation>
    <scope>NUCLEOTIDE SEQUENCE</scope>
</reference>
<feature type="compositionally biased region" description="Low complexity" evidence="1">
    <location>
        <begin position="82"/>
        <end position="94"/>
    </location>
</feature>
<name>A0A0D9VTP6_9ORYZ</name>
<sequence>MTVGPNSVQLAVGISAESQQVRQVGQLATPGPGPPPPPRYEAYQCDHDTCPLSAPGAPHPTRRCYKTGPLRAAARVRRALAAASPPLSSTPTPSCKAIDKLIS</sequence>
<accession>A0A0D9VTP6</accession>
<organism evidence="2 3">
    <name type="scientific">Leersia perrieri</name>
    <dbReference type="NCBI Taxonomy" id="77586"/>
    <lineage>
        <taxon>Eukaryota</taxon>
        <taxon>Viridiplantae</taxon>
        <taxon>Streptophyta</taxon>
        <taxon>Embryophyta</taxon>
        <taxon>Tracheophyta</taxon>
        <taxon>Spermatophyta</taxon>
        <taxon>Magnoliopsida</taxon>
        <taxon>Liliopsida</taxon>
        <taxon>Poales</taxon>
        <taxon>Poaceae</taxon>
        <taxon>BOP clade</taxon>
        <taxon>Oryzoideae</taxon>
        <taxon>Oryzeae</taxon>
        <taxon>Oryzinae</taxon>
        <taxon>Leersia</taxon>
    </lineage>
</organism>
<reference evidence="2" key="3">
    <citation type="submission" date="2015-04" db="UniProtKB">
        <authorList>
            <consortium name="EnsemblPlants"/>
        </authorList>
    </citation>
    <scope>IDENTIFICATION</scope>
</reference>
<evidence type="ECO:0000313" key="3">
    <source>
        <dbReference type="Proteomes" id="UP000032180"/>
    </source>
</evidence>
<dbReference type="AlphaFoldDB" id="A0A0D9VTP6"/>
<keyword evidence="3" id="KW-1185">Reference proteome</keyword>
<feature type="region of interest" description="Disordered" evidence="1">
    <location>
        <begin position="82"/>
        <end position="103"/>
    </location>
</feature>
<dbReference type="EnsemblPlants" id="LPERR03G14260.1">
    <property type="protein sequence ID" value="LPERR03G14260.1"/>
    <property type="gene ID" value="LPERR03G14260"/>
</dbReference>
<reference evidence="2 3" key="1">
    <citation type="submission" date="2012-08" db="EMBL/GenBank/DDBJ databases">
        <title>Oryza genome evolution.</title>
        <authorList>
            <person name="Wing R.A."/>
        </authorList>
    </citation>
    <scope>NUCLEOTIDE SEQUENCE</scope>
</reference>